<evidence type="ECO:0000313" key="2">
    <source>
        <dbReference type="Proteomes" id="UP000460221"/>
    </source>
</evidence>
<accession>A0A7K1FH65</accession>
<gene>
    <name evidence="1" type="ORF">GIS00_05820</name>
</gene>
<dbReference type="RefSeq" id="WP_154767322.1">
    <property type="nucleotide sequence ID" value="NZ_WLYK01000001.1"/>
</dbReference>
<comment type="caution">
    <text evidence="1">The sequence shown here is derived from an EMBL/GenBank/DDBJ whole genome shotgun (WGS) entry which is preliminary data.</text>
</comment>
<sequence length="124" mass="13277">MTVPQGRRLTGSELALLQHLLLPRFLGASTLREQIPSARVTGRCTCGCPSIDILTTGGESAAIPDGLLPVEGAARLNGPVGDPDDQILLFVQDGRLSAMEYVWNGDAPPRDWPSTDQITVILRT</sequence>
<proteinExistence type="predicted"/>
<reference evidence="1 2" key="1">
    <citation type="submission" date="2019-11" db="EMBL/GenBank/DDBJ databases">
        <authorList>
            <person name="Jiang L.-Q."/>
        </authorList>
    </citation>
    <scope>NUCLEOTIDE SEQUENCE [LARGE SCALE GENOMIC DNA]</scope>
    <source>
        <strain evidence="1 2">YIM 132087</strain>
    </source>
</reference>
<evidence type="ECO:0000313" key="1">
    <source>
        <dbReference type="EMBL" id="MTD13462.1"/>
    </source>
</evidence>
<name>A0A7K1FH65_9ACTN</name>
<dbReference type="EMBL" id="WLYK01000001">
    <property type="protein sequence ID" value="MTD13462.1"/>
    <property type="molecule type" value="Genomic_DNA"/>
</dbReference>
<keyword evidence="2" id="KW-1185">Reference proteome</keyword>
<protein>
    <submittedName>
        <fullName evidence="1">Uncharacterized protein</fullName>
    </submittedName>
</protein>
<organism evidence="1 2">
    <name type="scientific">Nakamurella alba</name>
    <dbReference type="NCBI Taxonomy" id="2665158"/>
    <lineage>
        <taxon>Bacteria</taxon>
        <taxon>Bacillati</taxon>
        <taxon>Actinomycetota</taxon>
        <taxon>Actinomycetes</taxon>
        <taxon>Nakamurellales</taxon>
        <taxon>Nakamurellaceae</taxon>
        <taxon>Nakamurella</taxon>
    </lineage>
</organism>
<dbReference type="AlphaFoldDB" id="A0A7K1FH65"/>
<dbReference type="Proteomes" id="UP000460221">
    <property type="component" value="Unassembled WGS sequence"/>
</dbReference>